<keyword evidence="1" id="KW-1133">Transmembrane helix</keyword>
<dbReference type="AlphaFoldDB" id="A0A078HFL4"/>
<protein>
    <submittedName>
        <fullName evidence="2">(rape) hypothetical protein</fullName>
    </submittedName>
    <submittedName>
        <fullName evidence="3">BnaA06g10450D protein</fullName>
    </submittedName>
</protein>
<evidence type="ECO:0000256" key="1">
    <source>
        <dbReference type="SAM" id="Phobius"/>
    </source>
</evidence>
<organism evidence="3 4">
    <name type="scientific">Brassica napus</name>
    <name type="common">Rape</name>
    <dbReference type="NCBI Taxonomy" id="3708"/>
    <lineage>
        <taxon>Eukaryota</taxon>
        <taxon>Viridiplantae</taxon>
        <taxon>Streptophyta</taxon>
        <taxon>Embryophyta</taxon>
        <taxon>Tracheophyta</taxon>
        <taxon>Spermatophyta</taxon>
        <taxon>Magnoliopsida</taxon>
        <taxon>eudicotyledons</taxon>
        <taxon>Gunneridae</taxon>
        <taxon>Pentapetalae</taxon>
        <taxon>rosids</taxon>
        <taxon>malvids</taxon>
        <taxon>Brassicales</taxon>
        <taxon>Brassicaceae</taxon>
        <taxon>Brassiceae</taxon>
        <taxon>Brassica</taxon>
    </lineage>
</organism>
<reference evidence="2" key="3">
    <citation type="submission" date="2021-01" db="EMBL/GenBank/DDBJ databases">
        <authorList>
            <consortium name="Genoscope - CEA"/>
            <person name="William W."/>
        </authorList>
    </citation>
    <scope>NUCLEOTIDE SEQUENCE</scope>
</reference>
<keyword evidence="4" id="KW-1185">Reference proteome</keyword>
<reference evidence="3" key="2">
    <citation type="submission" date="2014-06" db="EMBL/GenBank/DDBJ databases">
        <authorList>
            <person name="Genoscope - CEA"/>
        </authorList>
    </citation>
    <scope>NUCLEOTIDE SEQUENCE</scope>
</reference>
<evidence type="ECO:0000313" key="2">
    <source>
        <dbReference type="EMBL" id="CAF2083392.1"/>
    </source>
</evidence>
<dbReference type="Proteomes" id="UP000028999">
    <property type="component" value="Unassembled WGS sequence"/>
</dbReference>
<reference evidence="3 4" key="1">
    <citation type="journal article" date="2014" name="Science">
        <title>Plant genetics. Early allopolyploid evolution in the post-Neolithic Brassica napus oilseed genome.</title>
        <authorList>
            <person name="Chalhoub B."/>
            <person name="Denoeud F."/>
            <person name="Liu S."/>
            <person name="Parkin I.A."/>
            <person name="Tang H."/>
            <person name="Wang X."/>
            <person name="Chiquet J."/>
            <person name="Belcram H."/>
            <person name="Tong C."/>
            <person name="Samans B."/>
            <person name="Correa M."/>
            <person name="Da Silva C."/>
            <person name="Just J."/>
            <person name="Falentin C."/>
            <person name="Koh C.S."/>
            <person name="Le Clainche I."/>
            <person name="Bernard M."/>
            <person name="Bento P."/>
            <person name="Noel B."/>
            <person name="Labadie K."/>
            <person name="Alberti A."/>
            <person name="Charles M."/>
            <person name="Arnaud D."/>
            <person name="Guo H."/>
            <person name="Daviaud C."/>
            <person name="Alamery S."/>
            <person name="Jabbari K."/>
            <person name="Zhao M."/>
            <person name="Edger P.P."/>
            <person name="Chelaifa H."/>
            <person name="Tack D."/>
            <person name="Lassalle G."/>
            <person name="Mestiri I."/>
            <person name="Schnel N."/>
            <person name="Le Paslier M.C."/>
            <person name="Fan G."/>
            <person name="Renault V."/>
            <person name="Bayer P.E."/>
            <person name="Golicz A.A."/>
            <person name="Manoli S."/>
            <person name="Lee T.H."/>
            <person name="Thi V.H."/>
            <person name="Chalabi S."/>
            <person name="Hu Q."/>
            <person name="Fan C."/>
            <person name="Tollenaere R."/>
            <person name="Lu Y."/>
            <person name="Battail C."/>
            <person name="Shen J."/>
            <person name="Sidebottom C.H."/>
            <person name="Wang X."/>
            <person name="Canaguier A."/>
            <person name="Chauveau A."/>
            <person name="Berard A."/>
            <person name="Deniot G."/>
            <person name="Guan M."/>
            <person name="Liu Z."/>
            <person name="Sun F."/>
            <person name="Lim Y.P."/>
            <person name="Lyons E."/>
            <person name="Town C.D."/>
            <person name="Bancroft I."/>
            <person name="Wang X."/>
            <person name="Meng J."/>
            <person name="Ma J."/>
            <person name="Pires J.C."/>
            <person name="King G.J."/>
            <person name="Brunel D."/>
            <person name="Delourme R."/>
            <person name="Renard M."/>
            <person name="Aury J.M."/>
            <person name="Adams K.L."/>
            <person name="Batley J."/>
            <person name="Snowdon R.J."/>
            <person name="Tost J."/>
            <person name="Edwards D."/>
            <person name="Zhou Y."/>
            <person name="Hua W."/>
            <person name="Sharpe A.G."/>
            <person name="Paterson A.H."/>
            <person name="Guan C."/>
            <person name="Wincker P."/>
        </authorList>
    </citation>
    <scope>NUCLEOTIDE SEQUENCE [LARGE SCALE GENOMIC DNA]</scope>
    <source>
        <strain evidence="4">cv. Darmor-bzh</strain>
    </source>
</reference>
<sequence>MLRIKRSVSAGYSQVFSLISYNQVQLTSNCFLVNSELISFCYRTRRKKRRAVLYTLSIIWHFTGITSLILMCNLYFWYLNNRKN</sequence>
<dbReference type="Proteomes" id="UP001295469">
    <property type="component" value="Chromosome A06"/>
</dbReference>
<dbReference type="Gramene" id="CDY36592">
    <property type="protein sequence ID" value="CDY36592"/>
    <property type="gene ID" value="GSBRNA2T00062289001"/>
</dbReference>
<evidence type="ECO:0000313" key="3">
    <source>
        <dbReference type="EMBL" id="CDY36592.1"/>
    </source>
</evidence>
<dbReference type="PaxDb" id="3708-A0A078HFL4"/>
<keyword evidence="1" id="KW-0472">Membrane</keyword>
<dbReference type="EMBL" id="HG994360">
    <property type="protein sequence ID" value="CAF2083392.1"/>
    <property type="molecule type" value="Genomic_DNA"/>
</dbReference>
<feature type="transmembrane region" description="Helical" evidence="1">
    <location>
        <begin position="52"/>
        <end position="78"/>
    </location>
</feature>
<keyword evidence="1" id="KW-0812">Transmembrane</keyword>
<gene>
    <name evidence="3" type="primary">BnaA06g10450D</name>
    <name evidence="2" type="ORF">DARMORV10_A06P11820.1</name>
    <name evidence="3" type="ORF">GSBRNA2T00062289001</name>
</gene>
<proteinExistence type="predicted"/>
<name>A0A078HFL4_BRANA</name>
<dbReference type="EMBL" id="LK032378">
    <property type="protein sequence ID" value="CDY36592.1"/>
    <property type="molecule type" value="Genomic_DNA"/>
</dbReference>
<accession>A0A078HFL4</accession>
<evidence type="ECO:0000313" key="4">
    <source>
        <dbReference type="Proteomes" id="UP000028999"/>
    </source>
</evidence>